<name>A0ABU3BUM6_9BACT</name>
<keyword evidence="1" id="KW-0732">Signal</keyword>
<evidence type="ECO:0000313" key="2">
    <source>
        <dbReference type="EMBL" id="MDT0632997.1"/>
    </source>
</evidence>
<gene>
    <name evidence="2" type="ORF">RM540_14665</name>
</gene>
<accession>A0ABU3BUM6</accession>
<feature type="chain" id="PRO_5046196239" evidence="1">
    <location>
        <begin position="25"/>
        <end position="179"/>
    </location>
</feature>
<protein>
    <submittedName>
        <fullName evidence="2">Uncharacterized protein</fullName>
    </submittedName>
</protein>
<organism evidence="2 3">
    <name type="scientific">Rubrivirga litoralis</name>
    <dbReference type="NCBI Taxonomy" id="3075598"/>
    <lineage>
        <taxon>Bacteria</taxon>
        <taxon>Pseudomonadati</taxon>
        <taxon>Rhodothermota</taxon>
        <taxon>Rhodothermia</taxon>
        <taxon>Rhodothermales</taxon>
        <taxon>Rubricoccaceae</taxon>
        <taxon>Rubrivirga</taxon>
    </lineage>
</organism>
<dbReference type="Proteomes" id="UP001267426">
    <property type="component" value="Unassembled WGS sequence"/>
</dbReference>
<evidence type="ECO:0000256" key="1">
    <source>
        <dbReference type="SAM" id="SignalP"/>
    </source>
</evidence>
<dbReference type="EMBL" id="JAVRHT010000045">
    <property type="protein sequence ID" value="MDT0632997.1"/>
    <property type="molecule type" value="Genomic_DNA"/>
</dbReference>
<dbReference type="RefSeq" id="WP_311665448.1">
    <property type="nucleotide sequence ID" value="NZ_JAVRHT010000045.1"/>
</dbReference>
<sequence>MPLPRLHPALLALLLGAGCGNGSAPPEAAAPPAPPDSTREVAGFECGPAAAAAPPGFSTDRSAYAPGDSLVLRLVPTAYAEHNLCHALLERRRAGRWTRHRGSSRFLSDDDRARGVAADACNDMLYAARAGRAVCYPIRLSRRLEPGTYRFQTETTRPSLVGRALSARDTLATAPFEIR</sequence>
<reference evidence="2 3" key="1">
    <citation type="submission" date="2023-09" db="EMBL/GenBank/DDBJ databases">
        <authorList>
            <person name="Rey-Velasco X."/>
        </authorList>
    </citation>
    <scope>NUCLEOTIDE SEQUENCE [LARGE SCALE GENOMIC DNA]</scope>
    <source>
        <strain evidence="2 3">F394</strain>
    </source>
</reference>
<evidence type="ECO:0000313" key="3">
    <source>
        <dbReference type="Proteomes" id="UP001267426"/>
    </source>
</evidence>
<dbReference type="PROSITE" id="PS51257">
    <property type="entry name" value="PROKAR_LIPOPROTEIN"/>
    <property type="match status" value="1"/>
</dbReference>
<feature type="signal peptide" evidence="1">
    <location>
        <begin position="1"/>
        <end position="24"/>
    </location>
</feature>
<proteinExistence type="predicted"/>
<comment type="caution">
    <text evidence="2">The sequence shown here is derived from an EMBL/GenBank/DDBJ whole genome shotgun (WGS) entry which is preliminary data.</text>
</comment>
<keyword evidence="3" id="KW-1185">Reference proteome</keyword>